<dbReference type="KEGG" id="wna:KA717_22745"/>
<gene>
    <name evidence="1" type="ORF">KA717_22745</name>
</gene>
<proteinExistence type="predicted"/>
<reference evidence="1" key="1">
    <citation type="submission" date="2021-04" db="EMBL/GenBank/DDBJ databases">
        <title>Genome sequence of Woronichinia naegeliana from Washington state freshwater lake bloom.</title>
        <authorList>
            <person name="Dreher T.W."/>
        </authorList>
    </citation>
    <scope>NUCLEOTIDE SEQUENCE</scope>
    <source>
        <strain evidence="1">WA131</strain>
    </source>
</reference>
<organism evidence="1">
    <name type="scientific">Woronichinia naegeliana WA131</name>
    <dbReference type="NCBI Taxonomy" id="2824559"/>
    <lineage>
        <taxon>Bacteria</taxon>
        <taxon>Bacillati</taxon>
        <taxon>Cyanobacteriota</taxon>
        <taxon>Cyanophyceae</taxon>
        <taxon>Synechococcales</taxon>
        <taxon>Coelosphaeriaceae</taxon>
        <taxon>Woronichinia</taxon>
    </lineage>
</organism>
<dbReference type="AlphaFoldDB" id="A0A977KSC7"/>
<evidence type="ECO:0000313" key="1">
    <source>
        <dbReference type="EMBL" id="UXE58817.1"/>
    </source>
</evidence>
<accession>A0A977KSC7</accession>
<sequence length="85" mass="9981">MIDYPVKWYDRAFELALDVINENFTARKVFDFVQSLQANSLFQKWDNISEEESQALQAEFAQEDIDFSENILADYLAHLKEVEEG</sequence>
<protein>
    <submittedName>
        <fullName evidence="1">Uncharacterized protein</fullName>
    </submittedName>
</protein>
<dbReference type="Proteomes" id="UP001065613">
    <property type="component" value="Chromosome"/>
</dbReference>
<name>A0A977KSC7_9CYAN</name>
<dbReference type="EMBL" id="CP073041">
    <property type="protein sequence ID" value="UXE58817.1"/>
    <property type="molecule type" value="Genomic_DNA"/>
</dbReference>